<dbReference type="EMBL" id="VDUZ01000095">
    <property type="protein sequence ID" value="TXL69209.1"/>
    <property type="molecule type" value="Genomic_DNA"/>
</dbReference>
<keyword evidence="3" id="KW-0808">Transferase</keyword>
<evidence type="ECO:0000256" key="1">
    <source>
        <dbReference type="SAM" id="MobiDB-lite"/>
    </source>
</evidence>
<dbReference type="OrthoDB" id="5791869at2"/>
<dbReference type="SUPFAM" id="SSF52833">
    <property type="entry name" value="Thioredoxin-like"/>
    <property type="match status" value="1"/>
</dbReference>
<dbReference type="InterPro" id="IPR036282">
    <property type="entry name" value="Glutathione-S-Trfase_C_sf"/>
</dbReference>
<dbReference type="AlphaFoldDB" id="A0A5C8P728"/>
<dbReference type="CDD" id="cd00570">
    <property type="entry name" value="GST_N_family"/>
    <property type="match status" value="1"/>
</dbReference>
<dbReference type="CDD" id="cd00299">
    <property type="entry name" value="GST_C_family"/>
    <property type="match status" value="1"/>
</dbReference>
<dbReference type="SUPFAM" id="SSF47616">
    <property type="entry name" value="GST C-terminal domain-like"/>
    <property type="match status" value="1"/>
</dbReference>
<feature type="domain" description="GST N-terminal" evidence="2">
    <location>
        <begin position="2"/>
        <end position="81"/>
    </location>
</feature>
<dbReference type="Gene3D" id="3.40.30.110">
    <property type="match status" value="2"/>
</dbReference>
<evidence type="ECO:0000313" key="4">
    <source>
        <dbReference type="Proteomes" id="UP000321638"/>
    </source>
</evidence>
<dbReference type="Proteomes" id="UP000321638">
    <property type="component" value="Unassembled WGS sequence"/>
</dbReference>
<organism evidence="3 4">
    <name type="scientific">Vineibacter terrae</name>
    <dbReference type="NCBI Taxonomy" id="2586908"/>
    <lineage>
        <taxon>Bacteria</taxon>
        <taxon>Pseudomonadati</taxon>
        <taxon>Pseudomonadota</taxon>
        <taxon>Alphaproteobacteria</taxon>
        <taxon>Hyphomicrobiales</taxon>
        <taxon>Vineibacter</taxon>
    </lineage>
</organism>
<accession>A0A5C8P728</accession>
<dbReference type="InterPro" id="IPR004045">
    <property type="entry name" value="Glutathione_S-Trfase_N"/>
</dbReference>
<reference evidence="3 4" key="1">
    <citation type="submission" date="2019-06" db="EMBL/GenBank/DDBJ databases">
        <title>New taxonomy in bacterial strain CC-CFT640, isolated from vineyard.</title>
        <authorList>
            <person name="Lin S.-Y."/>
            <person name="Tsai C.-F."/>
            <person name="Young C.-C."/>
        </authorList>
    </citation>
    <scope>NUCLEOTIDE SEQUENCE [LARGE SCALE GENOMIC DNA]</scope>
    <source>
        <strain evidence="3 4">CC-CFT640</strain>
    </source>
</reference>
<dbReference type="Pfam" id="PF13417">
    <property type="entry name" value="GST_N_3"/>
    <property type="match status" value="1"/>
</dbReference>
<evidence type="ECO:0000313" key="3">
    <source>
        <dbReference type="EMBL" id="TXL69209.1"/>
    </source>
</evidence>
<sequence length="307" mass="33199">MAEIILHHYPTSPFSEKVRVAFGLKNLAWRSVEIPVIMPKPDLMPLTGGYRKTPVMQIGADIYCDTQIIMRELQRRHPELPLTPAGHEGVAEALAFWADRTLFWSAVGVVMGAIGDQLPEAFHKDRSAFSGRPVDPSRLKAMAPVARDQLYAGLAHVESMLADGRAFLLGGLPSLADVAVYNPVWFVLKRLGAPVPPFDKVPKVVAWAERLGRFGNGRPTDMAPGEALDIAERSEPDTPAGVDDGDPSGLKAGTHVSVTPDDTGKVPVTGELVTLNAHEIAVRRTSERLGTVVVHFPRAGFVLSPAD</sequence>
<dbReference type="InterPro" id="IPR036249">
    <property type="entry name" value="Thioredoxin-like_sf"/>
</dbReference>
<name>A0A5C8P728_9HYPH</name>
<protein>
    <submittedName>
        <fullName evidence="3">Glutathione S-transferase family protein</fullName>
    </submittedName>
</protein>
<dbReference type="RefSeq" id="WP_147852612.1">
    <property type="nucleotide sequence ID" value="NZ_VDUZ01000095.1"/>
</dbReference>
<dbReference type="InterPro" id="IPR058268">
    <property type="entry name" value="DUF7962"/>
</dbReference>
<dbReference type="PROSITE" id="PS50404">
    <property type="entry name" value="GST_NTER"/>
    <property type="match status" value="1"/>
</dbReference>
<comment type="caution">
    <text evidence="3">The sequence shown here is derived from an EMBL/GenBank/DDBJ whole genome shotgun (WGS) entry which is preliminary data.</text>
</comment>
<feature type="region of interest" description="Disordered" evidence="1">
    <location>
        <begin position="234"/>
        <end position="265"/>
    </location>
</feature>
<gene>
    <name evidence="3" type="ORF">FHP25_39965</name>
</gene>
<dbReference type="Pfam" id="PF25907">
    <property type="entry name" value="DUF7962"/>
    <property type="match status" value="1"/>
</dbReference>
<keyword evidence="4" id="KW-1185">Reference proteome</keyword>
<proteinExistence type="predicted"/>
<dbReference type="GO" id="GO:0016740">
    <property type="term" value="F:transferase activity"/>
    <property type="evidence" value="ECO:0007669"/>
    <property type="project" value="UniProtKB-KW"/>
</dbReference>
<evidence type="ECO:0000259" key="2">
    <source>
        <dbReference type="PROSITE" id="PS50404"/>
    </source>
</evidence>